<evidence type="ECO:0000313" key="1">
    <source>
        <dbReference type="EMBL" id="KAJ3477083.1"/>
    </source>
</evidence>
<gene>
    <name evidence="1" type="ORF">NLG97_g8936</name>
</gene>
<sequence>MGSSSLPKEIREAIWLLSIPEEEPEVCLLWPVVLHERYEGQRGVQATQPLLVDTAWPVAMHVCSDSRSVMHNQKLSGLLFRDSSSAGCLVPYRAFRPELDTLYWGGESFEAMMTGPGAISRTVAAMPVLASIQSLALELRWACNEPSVLLSSRPRYFPALRTIAVVLPSSKGSAVVDHRMGFRQPARRCKLETISPEVGSEITVRTNVVILELGGDNLEVPLSPEAIDLVMSGLRITKSDVNKFITHHFLAANGIDTDLVVSAYEPDVIAQTFVEYQTDGSWKEVCSQRTFLEFGEMVRSGPYVPYDLRPDPTQVRVNDIDGTFDVVYDSGTPDGHASDW</sequence>
<name>A0ACC1QHG5_9HYPO</name>
<comment type="caution">
    <text evidence="1">The sequence shown here is derived from an EMBL/GenBank/DDBJ whole genome shotgun (WGS) entry which is preliminary data.</text>
</comment>
<protein>
    <submittedName>
        <fullName evidence="1">Uncharacterized protein</fullName>
    </submittedName>
</protein>
<evidence type="ECO:0000313" key="2">
    <source>
        <dbReference type="Proteomes" id="UP001148737"/>
    </source>
</evidence>
<dbReference type="EMBL" id="JANAKD010001702">
    <property type="protein sequence ID" value="KAJ3477083.1"/>
    <property type="molecule type" value="Genomic_DNA"/>
</dbReference>
<reference evidence="1" key="1">
    <citation type="submission" date="2022-07" db="EMBL/GenBank/DDBJ databases">
        <title>Genome Sequence of Lecanicillium saksenae.</title>
        <authorList>
            <person name="Buettner E."/>
        </authorList>
    </citation>
    <scope>NUCLEOTIDE SEQUENCE</scope>
    <source>
        <strain evidence="1">VT-O1</strain>
    </source>
</reference>
<keyword evidence="2" id="KW-1185">Reference proteome</keyword>
<dbReference type="Proteomes" id="UP001148737">
    <property type="component" value="Unassembled WGS sequence"/>
</dbReference>
<accession>A0ACC1QHG5</accession>
<proteinExistence type="predicted"/>
<organism evidence="1 2">
    <name type="scientific">Lecanicillium saksenae</name>
    <dbReference type="NCBI Taxonomy" id="468837"/>
    <lineage>
        <taxon>Eukaryota</taxon>
        <taxon>Fungi</taxon>
        <taxon>Dikarya</taxon>
        <taxon>Ascomycota</taxon>
        <taxon>Pezizomycotina</taxon>
        <taxon>Sordariomycetes</taxon>
        <taxon>Hypocreomycetidae</taxon>
        <taxon>Hypocreales</taxon>
        <taxon>Cordycipitaceae</taxon>
        <taxon>Lecanicillium</taxon>
    </lineage>
</organism>